<dbReference type="OrthoDB" id="3397312at2"/>
<protein>
    <submittedName>
        <fullName evidence="1">Uncharacterized protein</fullName>
    </submittedName>
</protein>
<name>A0A4Q7ZL46_9ACTN</name>
<proteinExistence type="predicted"/>
<gene>
    <name evidence="1" type="ORF">EV385_3114</name>
</gene>
<reference evidence="1 2" key="1">
    <citation type="submission" date="2019-02" db="EMBL/GenBank/DDBJ databases">
        <title>Sequencing the genomes of 1000 actinobacteria strains.</title>
        <authorList>
            <person name="Klenk H.-P."/>
        </authorList>
    </citation>
    <scope>NUCLEOTIDE SEQUENCE [LARGE SCALE GENOMIC DNA]</scope>
    <source>
        <strain evidence="1 2">DSM 45162</strain>
    </source>
</reference>
<dbReference type="EMBL" id="SHKY01000001">
    <property type="protein sequence ID" value="RZU51301.1"/>
    <property type="molecule type" value="Genomic_DNA"/>
</dbReference>
<dbReference type="AlphaFoldDB" id="A0A4Q7ZL46"/>
<comment type="caution">
    <text evidence="1">The sequence shown here is derived from an EMBL/GenBank/DDBJ whole genome shotgun (WGS) entry which is preliminary data.</text>
</comment>
<evidence type="ECO:0000313" key="2">
    <source>
        <dbReference type="Proteomes" id="UP000292564"/>
    </source>
</evidence>
<dbReference type="RefSeq" id="WP_130510088.1">
    <property type="nucleotide sequence ID" value="NZ_SHKY01000001.1"/>
</dbReference>
<sequence length="175" mass="19456">MIESTRPLPQQDLITLFGLVVTVENWLRQEELPAPLPDELGQHLEERGVLAVGASTGELVAVLADVAQRLHYAMGAGEELPEPMPRETHYSLYVPTEAAALACKETAYGWGSTEVLIRARDFDQRRDIEPYRRDLGWEVLAAFPSLEPDPAHRDNEARLAVLAHAHDGVFSGHQQ</sequence>
<evidence type="ECO:0000313" key="1">
    <source>
        <dbReference type="EMBL" id="RZU51301.1"/>
    </source>
</evidence>
<dbReference type="Proteomes" id="UP000292564">
    <property type="component" value="Unassembled WGS sequence"/>
</dbReference>
<accession>A0A4Q7ZL46</accession>
<organism evidence="1 2">
    <name type="scientific">Krasilnikovia cinnamomea</name>
    <dbReference type="NCBI Taxonomy" id="349313"/>
    <lineage>
        <taxon>Bacteria</taxon>
        <taxon>Bacillati</taxon>
        <taxon>Actinomycetota</taxon>
        <taxon>Actinomycetes</taxon>
        <taxon>Micromonosporales</taxon>
        <taxon>Micromonosporaceae</taxon>
        <taxon>Krasilnikovia</taxon>
    </lineage>
</organism>
<keyword evidence="2" id="KW-1185">Reference proteome</keyword>